<evidence type="ECO:0000313" key="5">
    <source>
        <dbReference type="EMBL" id="GLX70333.1"/>
    </source>
</evidence>
<dbReference type="SUPFAM" id="SSF55811">
    <property type="entry name" value="Nudix"/>
    <property type="match status" value="1"/>
</dbReference>
<name>A0ABQ6GHN5_9BACL</name>
<keyword evidence="2 3" id="KW-0378">Hydrolase</keyword>
<dbReference type="PROSITE" id="PS51462">
    <property type="entry name" value="NUDIX"/>
    <property type="match status" value="1"/>
</dbReference>
<dbReference type="InterPro" id="IPR020476">
    <property type="entry name" value="Nudix_hydrolase"/>
</dbReference>
<dbReference type="PROSITE" id="PS00893">
    <property type="entry name" value="NUDIX_BOX"/>
    <property type="match status" value="1"/>
</dbReference>
<dbReference type="CDD" id="cd02883">
    <property type="entry name" value="NUDIX_Hydrolase"/>
    <property type="match status" value="1"/>
</dbReference>
<dbReference type="Pfam" id="PF00293">
    <property type="entry name" value="NUDIX"/>
    <property type="match status" value="1"/>
</dbReference>
<comment type="similarity">
    <text evidence="1 3">Belongs to the Nudix hydrolase family.</text>
</comment>
<dbReference type="PANTHER" id="PTHR43736:SF1">
    <property type="entry name" value="DIHYDRONEOPTERIN TRIPHOSPHATE DIPHOSPHATASE"/>
    <property type="match status" value="1"/>
</dbReference>
<dbReference type="EMBL" id="BSSQ01000018">
    <property type="protein sequence ID" value="GLX70333.1"/>
    <property type="molecule type" value="Genomic_DNA"/>
</dbReference>
<dbReference type="InterPro" id="IPR000086">
    <property type="entry name" value="NUDIX_hydrolase_dom"/>
</dbReference>
<dbReference type="Gene3D" id="3.90.79.10">
    <property type="entry name" value="Nucleoside Triphosphate Pyrophosphohydrolase"/>
    <property type="match status" value="1"/>
</dbReference>
<gene>
    <name evidence="5" type="ORF">MU1_46790</name>
</gene>
<evidence type="ECO:0000313" key="6">
    <source>
        <dbReference type="Proteomes" id="UP001157114"/>
    </source>
</evidence>
<evidence type="ECO:0000256" key="2">
    <source>
        <dbReference type="ARBA" id="ARBA00022801"/>
    </source>
</evidence>
<sequence>MLKLKITDSDVIGGDTLPVYMDTVSRYAARGVLINNDNQVAMMYMASEGMYKLPGGGIDEGELAEAAFVREILEETGYEAEVTGTLGFVEEHKHRNRFFQYSHCYLAQAGINTNSITLTASEQELGMAVQWMNIGQAVSIMDRSLDNVDVEYSDRFMLLRDYAILKEAVKRLT</sequence>
<accession>A0ABQ6GHN5</accession>
<dbReference type="InterPro" id="IPR020084">
    <property type="entry name" value="NUDIX_hydrolase_CS"/>
</dbReference>
<protein>
    <recommendedName>
        <fullName evidence="4">Nudix hydrolase domain-containing protein</fullName>
    </recommendedName>
</protein>
<feature type="domain" description="Nudix hydrolase" evidence="4">
    <location>
        <begin position="25"/>
        <end position="158"/>
    </location>
</feature>
<dbReference type="PRINTS" id="PR00502">
    <property type="entry name" value="NUDIXFAMILY"/>
</dbReference>
<reference evidence="5 6" key="1">
    <citation type="submission" date="2023-03" db="EMBL/GenBank/DDBJ databases">
        <title>Draft genome sequence of the bacteria which degrade cell wall of Tricholomamatutake.</title>
        <authorList>
            <person name="Konishi Y."/>
            <person name="Fukuta Y."/>
            <person name="Shirasaka N."/>
        </authorList>
    </citation>
    <scope>NUCLEOTIDE SEQUENCE [LARGE SCALE GENOMIC DNA]</scope>
    <source>
        <strain evidence="6">mu1</strain>
    </source>
</reference>
<dbReference type="Proteomes" id="UP001157114">
    <property type="component" value="Unassembled WGS sequence"/>
</dbReference>
<organism evidence="5 6">
    <name type="scientific">Paenibacillus glycanilyticus</name>
    <dbReference type="NCBI Taxonomy" id="126569"/>
    <lineage>
        <taxon>Bacteria</taxon>
        <taxon>Bacillati</taxon>
        <taxon>Bacillota</taxon>
        <taxon>Bacilli</taxon>
        <taxon>Bacillales</taxon>
        <taxon>Paenibacillaceae</taxon>
        <taxon>Paenibacillus</taxon>
    </lineage>
</organism>
<dbReference type="InterPro" id="IPR015797">
    <property type="entry name" value="NUDIX_hydrolase-like_dom_sf"/>
</dbReference>
<evidence type="ECO:0000259" key="4">
    <source>
        <dbReference type="PROSITE" id="PS51462"/>
    </source>
</evidence>
<evidence type="ECO:0000256" key="1">
    <source>
        <dbReference type="ARBA" id="ARBA00005582"/>
    </source>
</evidence>
<dbReference type="PANTHER" id="PTHR43736">
    <property type="entry name" value="ADP-RIBOSE PYROPHOSPHATASE"/>
    <property type="match status" value="1"/>
</dbReference>
<dbReference type="RefSeq" id="WP_284241094.1">
    <property type="nucleotide sequence ID" value="NZ_BSSQ01000018.1"/>
</dbReference>
<proteinExistence type="inferred from homology"/>
<keyword evidence="6" id="KW-1185">Reference proteome</keyword>
<comment type="caution">
    <text evidence="5">The sequence shown here is derived from an EMBL/GenBank/DDBJ whole genome shotgun (WGS) entry which is preliminary data.</text>
</comment>
<evidence type="ECO:0000256" key="3">
    <source>
        <dbReference type="RuleBase" id="RU003476"/>
    </source>
</evidence>